<protein>
    <submittedName>
        <fullName evidence="1">Uncharacterized protein</fullName>
    </submittedName>
</protein>
<evidence type="ECO:0000313" key="1">
    <source>
        <dbReference type="EMBL" id="KKN57622.1"/>
    </source>
</evidence>
<dbReference type="AlphaFoldDB" id="A0A0F9S5V8"/>
<gene>
    <name evidence="1" type="ORF">LCGC14_0559940</name>
</gene>
<comment type="caution">
    <text evidence="1">The sequence shown here is derived from an EMBL/GenBank/DDBJ whole genome shotgun (WGS) entry which is preliminary data.</text>
</comment>
<sequence length="112" mass="13027">MGKEKDIEILISKDGFQDGGVITKSAIKHINKIMEEVKRRNDKISNVICGDCGEYLYEDIVKSKELNNPVLYCKNCIKECQHRRFKLIREMNVFCEIISEYKCRDCGGVFTR</sequence>
<reference evidence="1" key="1">
    <citation type="journal article" date="2015" name="Nature">
        <title>Complex archaea that bridge the gap between prokaryotes and eukaryotes.</title>
        <authorList>
            <person name="Spang A."/>
            <person name="Saw J.H."/>
            <person name="Jorgensen S.L."/>
            <person name="Zaremba-Niedzwiedzka K."/>
            <person name="Martijn J."/>
            <person name="Lind A.E."/>
            <person name="van Eijk R."/>
            <person name="Schleper C."/>
            <person name="Guy L."/>
            <person name="Ettema T.J."/>
        </authorList>
    </citation>
    <scope>NUCLEOTIDE SEQUENCE</scope>
</reference>
<organism evidence="1">
    <name type="scientific">marine sediment metagenome</name>
    <dbReference type="NCBI Taxonomy" id="412755"/>
    <lineage>
        <taxon>unclassified sequences</taxon>
        <taxon>metagenomes</taxon>
        <taxon>ecological metagenomes</taxon>
    </lineage>
</organism>
<name>A0A0F9S5V8_9ZZZZ</name>
<dbReference type="EMBL" id="LAZR01000795">
    <property type="protein sequence ID" value="KKN57622.1"/>
    <property type="molecule type" value="Genomic_DNA"/>
</dbReference>
<accession>A0A0F9S5V8</accession>
<proteinExistence type="predicted"/>